<evidence type="ECO:0000256" key="1">
    <source>
        <dbReference type="ARBA" id="ARBA00022729"/>
    </source>
</evidence>
<dbReference type="InterPro" id="IPR000757">
    <property type="entry name" value="Beta-glucanase-like"/>
</dbReference>
<name>A0A4P9Y7T0_9FUNG</name>
<organism evidence="7 8">
    <name type="scientific">Piptocephalis cylindrospora</name>
    <dbReference type="NCBI Taxonomy" id="1907219"/>
    <lineage>
        <taxon>Eukaryota</taxon>
        <taxon>Fungi</taxon>
        <taxon>Fungi incertae sedis</taxon>
        <taxon>Zoopagomycota</taxon>
        <taxon>Zoopagomycotina</taxon>
        <taxon>Zoopagomycetes</taxon>
        <taxon>Zoopagales</taxon>
        <taxon>Piptocephalidaceae</taxon>
        <taxon>Piptocephalis</taxon>
    </lineage>
</organism>
<keyword evidence="8" id="KW-1185">Reference proteome</keyword>
<evidence type="ECO:0000256" key="4">
    <source>
        <dbReference type="SAM" id="MobiDB-lite"/>
    </source>
</evidence>
<dbReference type="GO" id="GO:0005975">
    <property type="term" value="P:carbohydrate metabolic process"/>
    <property type="evidence" value="ECO:0007669"/>
    <property type="project" value="InterPro"/>
</dbReference>
<accession>A0A4P9Y7T0</accession>
<dbReference type="AlphaFoldDB" id="A0A4P9Y7T0"/>
<dbReference type="Proteomes" id="UP000267251">
    <property type="component" value="Unassembled WGS sequence"/>
</dbReference>
<reference evidence="8" key="1">
    <citation type="journal article" date="2018" name="Nat. Microbiol.">
        <title>Leveraging single-cell genomics to expand the fungal tree of life.</title>
        <authorList>
            <person name="Ahrendt S.R."/>
            <person name="Quandt C.A."/>
            <person name="Ciobanu D."/>
            <person name="Clum A."/>
            <person name="Salamov A."/>
            <person name="Andreopoulos B."/>
            <person name="Cheng J.F."/>
            <person name="Woyke T."/>
            <person name="Pelin A."/>
            <person name="Henrissat B."/>
            <person name="Reynolds N.K."/>
            <person name="Benny G.L."/>
            <person name="Smith M.E."/>
            <person name="James T.Y."/>
            <person name="Grigoriev I.V."/>
        </authorList>
    </citation>
    <scope>NUCLEOTIDE SEQUENCE [LARGE SCALE GENOMIC DNA]</scope>
</reference>
<dbReference type="PROSITE" id="PS51762">
    <property type="entry name" value="GH16_2"/>
    <property type="match status" value="1"/>
</dbReference>
<dbReference type="PANTHER" id="PTHR10963:SF22">
    <property type="entry name" value="GLYCOSIDASE CRH2-RELATED"/>
    <property type="match status" value="1"/>
</dbReference>
<keyword evidence="1 5" id="KW-0732">Signal</keyword>
<keyword evidence="2 7" id="KW-0378">Hydrolase</keyword>
<dbReference type="GO" id="GO:0031505">
    <property type="term" value="P:fungal-type cell wall organization"/>
    <property type="evidence" value="ECO:0007669"/>
    <property type="project" value="TreeGrafter"/>
</dbReference>
<evidence type="ECO:0000313" key="7">
    <source>
        <dbReference type="EMBL" id="RKP15065.1"/>
    </source>
</evidence>
<dbReference type="Pfam" id="PF00722">
    <property type="entry name" value="Glyco_hydro_16"/>
    <property type="match status" value="1"/>
</dbReference>
<dbReference type="GO" id="GO:0004553">
    <property type="term" value="F:hydrolase activity, hydrolyzing O-glycosyl compounds"/>
    <property type="evidence" value="ECO:0007669"/>
    <property type="project" value="InterPro"/>
</dbReference>
<feature type="domain" description="GH16" evidence="6">
    <location>
        <begin position="68"/>
        <end position="318"/>
    </location>
</feature>
<dbReference type="PANTHER" id="PTHR10963">
    <property type="entry name" value="GLYCOSYL HYDROLASE-RELATED"/>
    <property type="match status" value="1"/>
</dbReference>
<evidence type="ECO:0000259" key="6">
    <source>
        <dbReference type="PROSITE" id="PS51762"/>
    </source>
</evidence>
<dbReference type="SUPFAM" id="SSF49899">
    <property type="entry name" value="Concanavalin A-like lectins/glucanases"/>
    <property type="match status" value="1"/>
</dbReference>
<feature type="chain" id="PRO_5020325760" evidence="5">
    <location>
        <begin position="29"/>
        <end position="385"/>
    </location>
</feature>
<proteinExistence type="predicted"/>
<evidence type="ECO:0000256" key="5">
    <source>
        <dbReference type="SAM" id="SignalP"/>
    </source>
</evidence>
<dbReference type="EMBL" id="KZ987761">
    <property type="protein sequence ID" value="RKP15065.1"/>
    <property type="molecule type" value="Genomic_DNA"/>
</dbReference>
<sequence>MINPSTWTTGALPLLTLGSLWLVAMVSADVCEHFGAQCPSTSACCKQGYCSADPNFCTTGCIPNASYSPQSCFPQPKCVDLSIPEGGWKGESIIPLQNFTGDPGTGNWTSDFQPNHASVNGAGDLILTLSMDGGSAKNEFGKPQGFGATISSIRSLDYGAVTAKIKSASTSPGVVSSLIVRNSYGDEIDFEWVGKEKKEVQSNFYWNNELDYTKSVHHPMPEDPTVNFYTYGIRWTPDEIQWLIEGSVVRTVYRNTTTFIAANSTYKYPSRPALVQLGIWDGGQGLQGTADWAGTPTDWADPNKKYDMTVKNLDVSCFYKGNTTTETWPPAGYGPPGYDKSKGGSVNGTDKAGGGGGGSTGSTISSVQVASTVMLGFVVLLMTFA</sequence>
<dbReference type="GO" id="GO:0016757">
    <property type="term" value="F:glycosyltransferase activity"/>
    <property type="evidence" value="ECO:0007669"/>
    <property type="project" value="TreeGrafter"/>
</dbReference>
<dbReference type="InterPro" id="IPR013320">
    <property type="entry name" value="ConA-like_dom_sf"/>
</dbReference>
<dbReference type="OrthoDB" id="4781at2759"/>
<dbReference type="Gene3D" id="2.60.120.200">
    <property type="match status" value="1"/>
</dbReference>
<feature type="region of interest" description="Disordered" evidence="4">
    <location>
        <begin position="329"/>
        <end position="361"/>
    </location>
</feature>
<evidence type="ECO:0000256" key="3">
    <source>
        <dbReference type="ARBA" id="ARBA00023295"/>
    </source>
</evidence>
<evidence type="ECO:0000313" key="8">
    <source>
        <dbReference type="Proteomes" id="UP000267251"/>
    </source>
</evidence>
<dbReference type="GO" id="GO:0009277">
    <property type="term" value="C:fungal-type cell wall"/>
    <property type="evidence" value="ECO:0007669"/>
    <property type="project" value="TreeGrafter"/>
</dbReference>
<keyword evidence="3" id="KW-0326">Glycosidase</keyword>
<evidence type="ECO:0000256" key="2">
    <source>
        <dbReference type="ARBA" id="ARBA00022801"/>
    </source>
</evidence>
<dbReference type="InterPro" id="IPR050546">
    <property type="entry name" value="Glycosyl_Hydrlase_16"/>
</dbReference>
<protein>
    <submittedName>
        <fullName evidence="7">Glycosyl hydrolases family 16-domain-containing protein</fullName>
    </submittedName>
</protein>
<feature type="compositionally biased region" description="Gly residues" evidence="4">
    <location>
        <begin position="351"/>
        <end position="360"/>
    </location>
</feature>
<feature type="signal peptide" evidence="5">
    <location>
        <begin position="1"/>
        <end position="28"/>
    </location>
</feature>
<gene>
    <name evidence="7" type="ORF">BJ684DRAFT_18580</name>
</gene>